<dbReference type="Pfam" id="PF01435">
    <property type="entry name" value="Peptidase_M48"/>
    <property type="match status" value="1"/>
</dbReference>
<evidence type="ECO:0000313" key="10">
    <source>
        <dbReference type="Proteomes" id="UP000582837"/>
    </source>
</evidence>
<reference evidence="9 10" key="1">
    <citation type="submission" date="2020-08" db="EMBL/GenBank/DDBJ databases">
        <title>Genomic Encyclopedia of Type Strains, Phase IV (KMG-IV): sequencing the most valuable type-strain genomes for metagenomic binning, comparative biology and taxonomic classification.</title>
        <authorList>
            <person name="Goeker M."/>
        </authorList>
    </citation>
    <scope>NUCLEOTIDE SEQUENCE [LARGE SCALE GENOMIC DNA]</scope>
    <source>
        <strain evidence="9 10">DSM 29007</strain>
    </source>
</reference>
<comment type="cofactor">
    <cofactor evidence="6">
        <name>Zn(2+)</name>
        <dbReference type="ChEBI" id="CHEBI:29105"/>
    </cofactor>
    <text evidence="6">Binds 1 zinc ion per subunit.</text>
</comment>
<gene>
    <name evidence="9" type="ORF">HNQ61_003675</name>
</gene>
<dbReference type="Gene3D" id="3.30.2010.10">
    <property type="entry name" value="Metalloproteases ('zincins'), catalytic domain"/>
    <property type="match status" value="1"/>
</dbReference>
<keyword evidence="10" id="KW-1185">Reference proteome</keyword>
<comment type="similarity">
    <text evidence="6">Belongs to the peptidase M48 family.</text>
</comment>
<sequence length="301" mass="32136">MRLPRIGTGLLACAGLLALGGCVSEQKEQDIGDQVAAQINAQVPLVRDVPLTLYVNDLGRLIASKSARPDLNYHFYIVDTPGLNAFALPGGHIYVNRGLIERTRNVSELAGVLAHEIGHVAARHGAQNLQRQMRSQGMASTMYHLILGREPLLDQDALALGGAMWNAQHSRADEAEADQLAVQYLVASGVDPRGMLSLFSTLMEEERHDPQALRAEQSWFSTHPATAARMNATRAQIRSVMAAPHGALASNNPSYGAFLRRLDRLPTPLLLPLPPGHPGLPGGPGPVMVPPGPAGPVRGGP</sequence>
<dbReference type="AlphaFoldDB" id="A0A841H221"/>
<feature type="compositionally biased region" description="Pro residues" evidence="7">
    <location>
        <begin position="273"/>
        <end position="294"/>
    </location>
</feature>
<dbReference type="PANTHER" id="PTHR22726">
    <property type="entry name" value="METALLOENDOPEPTIDASE OMA1"/>
    <property type="match status" value="1"/>
</dbReference>
<proteinExistence type="inferred from homology"/>
<dbReference type="GO" id="GO:0051603">
    <property type="term" value="P:proteolysis involved in protein catabolic process"/>
    <property type="evidence" value="ECO:0007669"/>
    <property type="project" value="TreeGrafter"/>
</dbReference>
<evidence type="ECO:0000256" key="2">
    <source>
        <dbReference type="ARBA" id="ARBA00022723"/>
    </source>
</evidence>
<keyword evidence="2" id="KW-0479">Metal-binding</keyword>
<evidence type="ECO:0000256" key="1">
    <source>
        <dbReference type="ARBA" id="ARBA00022670"/>
    </source>
</evidence>
<keyword evidence="1 6" id="KW-0645">Protease</keyword>
<keyword evidence="3 6" id="KW-0378">Hydrolase</keyword>
<dbReference type="GO" id="GO:0016020">
    <property type="term" value="C:membrane"/>
    <property type="evidence" value="ECO:0007669"/>
    <property type="project" value="TreeGrafter"/>
</dbReference>
<keyword evidence="5 6" id="KW-0482">Metalloprotease</keyword>
<dbReference type="GO" id="GO:0004222">
    <property type="term" value="F:metalloendopeptidase activity"/>
    <property type="evidence" value="ECO:0007669"/>
    <property type="project" value="InterPro"/>
</dbReference>
<dbReference type="RefSeq" id="WP_170034829.1">
    <property type="nucleotide sequence ID" value="NZ_JABDTL010000001.1"/>
</dbReference>
<evidence type="ECO:0000256" key="6">
    <source>
        <dbReference type="RuleBase" id="RU003983"/>
    </source>
</evidence>
<evidence type="ECO:0000259" key="8">
    <source>
        <dbReference type="Pfam" id="PF01435"/>
    </source>
</evidence>
<dbReference type="InterPro" id="IPR051156">
    <property type="entry name" value="Mito/Outer_Membr_Metalloprot"/>
</dbReference>
<organism evidence="9 10">
    <name type="scientific">Longimicrobium terrae</name>
    <dbReference type="NCBI Taxonomy" id="1639882"/>
    <lineage>
        <taxon>Bacteria</taxon>
        <taxon>Pseudomonadati</taxon>
        <taxon>Gemmatimonadota</taxon>
        <taxon>Longimicrobiia</taxon>
        <taxon>Longimicrobiales</taxon>
        <taxon>Longimicrobiaceae</taxon>
        <taxon>Longimicrobium</taxon>
    </lineage>
</organism>
<dbReference type="PANTHER" id="PTHR22726:SF1">
    <property type="entry name" value="METALLOENDOPEPTIDASE OMA1, MITOCHONDRIAL"/>
    <property type="match status" value="1"/>
</dbReference>
<evidence type="ECO:0000256" key="4">
    <source>
        <dbReference type="ARBA" id="ARBA00022833"/>
    </source>
</evidence>
<dbReference type="InterPro" id="IPR001915">
    <property type="entry name" value="Peptidase_M48"/>
</dbReference>
<protein>
    <submittedName>
        <fullName evidence="9">Putative Zn-dependent protease</fullName>
    </submittedName>
</protein>
<accession>A0A841H221</accession>
<evidence type="ECO:0000256" key="3">
    <source>
        <dbReference type="ARBA" id="ARBA00022801"/>
    </source>
</evidence>
<keyword evidence="4 6" id="KW-0862">Zinc</keyword>
<feature type="region of interest" description="Disordered" evidence="7">
    <location>
        <begin position="273"/>
        <end position="301"/>
    </location>
</feature>
<dbReference type="PROSITE" id="PS51257">
    <property type="entry name" value="PROKAR_LIPOPROTEIN"/>
    <property type="match status" value="1"/>
</dbReference>
<evidence type="ECO:0000256" key="5">
    <source>
        <dbReference type="ARBA" id="ARBA00023049"/>
    </source>
</evidence>
<dbReference type="CDD" id="cd07333">
    <property type="entry name" value="M48C_bepA_like"/>
    <property type="match status" value="1"/>
</dbReference>
<evidence type="ECO:0000256" key="7">
    <source>
        <dbReference type="SAM" id="MobiDB-lite"/>
    </source>
</evidence>
<feature type="domain" description="Peptidase M48" evidence="8">
    <location>
        <begin position="55"/>
        <end position="235"/>
    </location>
</feature>
<name>A0A841H221_9BACT</name>
<comment type="caution">
    <text evidence="9">The sequence shown here is derived from an EMBL/GenBank/DDBJ whole genome shotgun (WGS) entry which is preliminary data.</text>
</comment>
<evidence type="ECO:0000313" key="9">
    <source>
        <dbReference type="EMBL" id="MBB6072014.1"/>
    </source>
</evidence>
<dbReference type="Proteomes" id="UP000582837">
    <property type="component" value="Unassembled WGS sequence"/>
</dbReference>
<dbReference type="GO" id="GO:0046872">
    <property type="term" value="F:metal ion binding"/>
    <property type="evidence" value="ECO:0007669"/>
    <property type="project" value="UniProtKB-KW"/>
</dbReference>
<dbReference type="EMBL" id="JACHIA010000012">
    <property type="protein sequence ID" value="MBB6072014.1"/>
    <property type="molecule type" value="Genomic_DNA"/>
</dbReference>